<gene>
    <name evidence="2" type="ORF">TWF694_011788</name>
</gene>
<feature type="compositionally biased region" description="Pro residues" evidence="1">
    <location>
        <begin position="290"/>
        <end position="300"/>
    </location>
</feature>
<dbReference type="AlphaFoldDB" id="A0AAV9X6A2"/>
<feature type="compositionally biased region" description="Low complexity" evidence="1">
    <location>
        <begin position="188"/>
        <end position="203"/>
    </location>
</feature>
<accession>A0AAV9X6A2</accession>
<organism evidence="2 3">
    <name type="scientific">Orbilia ellipsospora</name>
    <dbReference type="NCBI Taxonomy" id="2528407"/>
    <lineage>
        <taxon>Eukaryota</taxon>
        <taxon>Fungi</taxon>
        <taxon>Dikarya</taxon>
        <taxon>Ascomycota</taxon>
        <taxon>Pezizomycotina</taxon>
        <taxon>Orbiliomycetes</taxon>
        <taxon>Orbiliales</taxon>
        <taxon>Orbiliaceae</taxon>
        <taxon>Orbilia</taxon>
    </lineage>
</organism>
<evidence type="ECO:0000313" key="3">
    <source>
        <dbReference type="Proteomes" id="UP001365542"/>
    </source>
</evidence>
<keyword evidence="3" id="KW-1185">Reference proteome</keyword>
<feature type="compositionally biased region" description="Polar residues" evidence="1">
    <location>
        <begin position="319"/>
        <end position="339"/>
    </location>
</feature>
<evidence type="ECO:0000313" key="2">
    <source>
        <dbReference type="EMBL" id="KAK6537608.1"/>
    </source>
</evidence>
<name>A0AAV9X6A2_9PEZI</name>
<protein>
    <submittedName>
        <fullName evidence="2">Uncharacterized protein</fullName>
    </submittedName>
</protein>
<comment type="caution">
    <text evidence="2">The sequence shown here is derived from an EMBL/GenBank/DDBJ whole genome shotgun (WGS) entry which is preliminary data.</text>
</comment>
<feature type="compositionally biased region" description="Polar residues" evidence="1">
    <location>
        <begin position="414"/>
        <end position="424"/>
    </location>
</feature>
<feature type="compositionally biased region" description="Low complexity" evidence="1">
    <location>
        <begin position="277"/>
        <end position="289"/>
    </location>
</feature>
<proteinExistence type="predicted"/>
<reference evidence="2 3" key="1">
    <citation type="submission" date="2019-10" db="EMBL/GenBank/DDBJ databases">
        <authorList>
            <person name="Palmer J.M."/>
        </authorList>
    </citation>
    <scope>NUCLEOTIDE SEQUENCE [LARGE SCALE GENOMIC DNA]</scope>
    <source>
        <strain evidence="2 3">TWF694</strain>
    </source>
</reference>
<feature type="compositionally biased region" description="Polar residues" evidence="1">
    <location>
        <begin position="368"/>
        <end position="382"/>
    </location>
</feature>
<feature type="region of interest" description="Disordered" evidence="1">
    <location>
        <begin position="259"/>
        <end position="424"/>
    </location>
</feature>
<feature type="region of interest" description="Disordered" evidence="1">
    <location>
        <begin position="92"/>
        <end position="247"/>
    </location>
</feature>
<evidence type="ECO:0000256" key="1">
    <source>
        <dbReference type="SAM" id="MobiDB-lite"/>
    </source>
</evidence>
<dbReference type="EMBL" id="JAVHJO010000009">
    <property type="protein sequence ID" value="KAK6537608.1"/>
    <property type="molecule type" value="Genomic_DNA"/>
</dbReference>
<feature type="compositionally biased region" description="Polar residues" evidence="1">
    <location>
        <begin position="215"/>
        <end position="228"/>
    </location>
</feature>
<dbReference type="Proteomes" id="UP001365542">
    <property type="component" value="Unassembled WGS sequence"/>
</dbReference>
<sequence length="424" mass="46392">MPAAPIAKGPYYPHYYNQPVHPINKTNTTIAKSGVIIMCAVLIAAGYTVYENREQVKELVDKTRRKISLAMHTFAEEIMPSEPRQRHQPMAFSGRQLDGSGNLLRSTSRPSSRNRSRRNSADSITLRCEAEKTSAGSSREAYLADSALRHRPPYRGFSFDESEPTKAVNANTNKSPFDDDSSRILFDATAESAAAEAQQEKQQLPPQHNLEKTPSPVNDASSDSTLSPAPSEKGLPLSNDDAPPMIPAVLPIPVVVKVIDQPPPLPPRPSHPHYQETPDVTEPTVATAVAPPPAPAPAPPVVEEGQEEQEEHEEHQTTFSTSQPYWAIQQWTEDITGTADTDEHTGDLSASEVETRDAEEVEVEDHSAVQSLHSESEATSLIDSDEGESEFDDRVEFVSDMASSVGDTDGWSEVGSQFSEAERM</sequence>